<evidence type="ECO:0000313" key="2">
    <source>
        <dbReference type="Proteomes" id="UP000284706"/>
    </source>
</evidence>
<proteinExistence type="predicted"/>
<dbReference type="EMBL" id="NHYE01000332">
    <property type="protein sequence ID" value="PPR06349.1"/>
    <property type="molecule type" value="Genomic_DNA"/>
</dbReference>
<organism evidence="1 2">
    <name type="scientific">Gymnopilus dilepis</name>
    <dbReference type="NCBI Taxonomy" id="231916"/>
    <lineage>
        <taxon>Eukaryota</taxon>
        <taxon>Fungi</taxon>
        <taxon>Dikarya</taxon>
        <taxon>Basidiomycota</taxon>
        <taxon>Agaricomycotina</taxon>
        <taxon>Agaricomycetes</taxon>
        <taxon>Agaricomycetidae</taxon>
        <taxon>Agaricales</taxon>
        <taxon>Agaricineae</taxon>
        <taxon>Hymenogastraceae</taxon>
        <taxon>Gymnopilus</taxon>
    </lineage>
</organism>
<dbReference type="PANTHER" id="PTHR42648:SF28">
    <property type="entry name" value="TRANSPOSON-ENCODED PROTEIN WITH RIBONUCLEASE H-LIKE AND RETROVIRUS ZINC FINGER-LIKE DOMAINS"/>
    <property type="match status" value="1"/>
</dbReference>
<gene>
    <name evidence="1" type="ORF">CVT26_004623</name>
</gene>
<keyword evidence="2" id="KW-1185">Reference proteome</keyword>
<protein>
    <recommendedName>
        <fullName evidence="3">GAG-pre-integrase domain-containing protein</fullName>
    </recommendedName>
</protein>
<accession>A0A409YTQ6</accession>
<reference evidence="1 2" key="1">
    <citation type="journal article" date="2018" name="Evol. Lett.">
        <title>Horizontal gene cluster transfer increased hallucinogenic mushroom diversity.</title>
        <authorList>
            <person name="Reynolds H.T."/>
            <person name="Vijayakumar V."/>
            <person name="Gluck-Thaler E."/>
            <person name="Korotkin H.B."/>
            <person name="Matheny P.B."/>
            <person name="Slot J.C."/>
        </authorList>
    </citation>
    <scope>NUCLEOTIDE SEQUENCE [LARGE SCALE GENOMIC DNA]</scope>
    <source>
        <strain evidence="1 2">SRW20</strain>
    </source>
</reference>
<name>A0A409YTQ6_9AGAR</name>
<dbReference type="OrthoDB" id="7691805at2759"/>
<dbReference type="STRING" id="231916.A0A409YTQ6"/>
<dbReference type="Proteomes" id="UP000284706">
    <property type="component" value="Unassembled WGS sequence"/>
</dbReference>
<sequence length="388" mass="43173">MEPAKPGQDTYVTPKVELYDSGCTRHLSPTRVDFENYIEIASLSSTYPMVLTPRSCALRRFFTLQSLTFSDGKCVIIGPNGERAGEVPKNWKLKGVYKVEHEAEEANRAEETLTLDQLHCQMGHISPSIAQKHVKKGFVTGMQLESTPSGVPVFCESCVYAKTMRKSAPKQREGERASEFGGEVHSDVWGPAPVESRGGKRYHITFTDDKTWLTNLYLLAKKSDAFEAYKDYEEWVSMQLGARASCRNQTCMTFLSISASVNGVIGRSRVKEGRWVEVDERSKAVRVYWPDSKTVSVERKVYYDNTCSSASRLEGEEDIVVETKADSPVIPSSLAVPPSQSISSSSFVQQLAPSIFQGPSEPIQTTNHLTSPELVLGAHVNQPKRFKV</sequence>
<dbReference type="AlphaFoldDB" id="A0A409YTQ6"/>
<dbReference type="InterPro" id="IPR039537">
    <property type="entry name" value="Retrotran_Ty1/copia-like"/>
</dbReference>
<evidence type="ECO:0000313" key="1">
    <source>
        <dbReference type="EMBL" id="PPR06349.1"/>
    </source>
</evidence>
<evidence type="ECO:0008006" key="3">
    <source>
        <dbReference type="Google" id="ProtNLM"/>
    </source>
</evidence>
<comment type="caution">
    <text evidence="1">The sequence shown here is derived from an EMBL/GenBank/DDBJ whole genome shotgun (WGS) entry which is preliminary data.</text>
</comment>
<dbReference type="InParanoid" id="A0A409YTQ6"/>
<dbReference type="PANTHER" id="PTHR42648">
    <property type="entry name" value="TRANSPOSASE, PUTATIVE-RELATED"/>
    <property type="match status" value="1"/>
</dbReference>